<dbReference type="EMBL" id="BMAV01023786">
    <property type="protein sequence ID" value="GFY80080.1"/>
    <property type="molecule type" value="Genomic_DNA"/>
</dbReference>
<protein>
    <submittedName>
        <fullName evidence="1">Uncharacterized protein</fullName>
    </submittedName>
</protein>
<gene>
    <name evidence="1" type="ORF">TNIN_451351</name>
</gene>
<dbReference type="AlphaFoldDB" id="A0A8X6YVH3"/>
<keyword evidence="2" id="KW-1185">Reference proteome</keyword>
<accession>A0A8X6YVH3</accession>
<proteinExistence type="predicted"/>
<evidence type="ECO:0000313" key="1">
    <source>
        <dbReference type="EMBL" id="GFY80080.1"/>
    </source>
</evidence>
<dbReference type="Proteomes" id="UP000886998">
    <property type="component" value="Unassembled WGS sequence"/>
</dbReference>
<evidence type="ECO:0000313" key="2">
    <source>
        <dbReference type="Proteomes" id="UP000886998"/>
    </source>
</evidence>
<reference evidence="1" key="1">
    <citation type="submission" date="2020-08" db="EMBL/GenBank/DDBJ databases">
        <title>Multicomponent nature underlies the extraordinary mechanical properties of spider dragline silk.</title>
        <authorList>
            <person name="Kono N."/>
            <person name="Nakamura H."/>
            <person name="Mori M."/>
            <person name="Yoshida Y."/>
            <person name="Ohtoshi R."/>
            <person name="Malay A.D."/>
            <person name="Moran D.A.P."/>
            <person name="Tomita M."/>
            <person name="Numata K."/>
            <person name="Arakawa K."/>
        </authorList>
    </citation>
    <scope>NUCLEOTIDE SEQUENCE</scope>
</reference>
<name>A0A8X6YVH3_9ARAC</name>
<organism evidence="1 2">
    <name type="scientific">Trichonephila inaurata madagascariensis</name>
    <dbReference type="NCBI Taxonomy" id="2747483"/>
    <lineage>
        <taxon>Eukaryota</taxon>
        <taxon>Metazoa</taxon>
        <taxon>Ecdysozoa</taxon>
        <taxon>Arthropoda</taxon>
        <taxon>Chelicerata</taxon>
        <taxon>Arachnida</taxon>
        <taxon>Araneae</taxon>
        <taxon>Araneomorphae</taxon>
        <taxon>Entelegynae</taxon>
        <taxon>Araneoidea</taxon>
        <taxon>Nephilidae</taxon>
        <taxon>Trichonephila</taxon>
        <taxon>Trichonephila inaurata</taxon>
    </lineage>
</organism>
<comment type="caution">
    <text evidence="1">The sequence shown here is derived from an EMBL/GenBank/DDBJ whole genome shotgun (WGS) entry which is preliminary data.</text>
</comment>
<dbReference type="OrthoDB" id="10476422at2759"/>
<sequence length="102" mass="11557">MAAIAFAGLETNLWSIGGGLTLFSVYHPLPRLGYEASWGGGIDFARRWLALLHKTLANGVFEKPSSPVETRYPSTNPTYQFVFSRNSRERNFGHVIDRWDMH</sequence>